<dbReference type="PANTHER" id="PTHR32196">
    <property type="entry name" value="ABC TRANSPORTER PERMEASE PROTEIN YPHD-RELATED-RELATED"/>
    <property type="match status" value="1"/>
</dbReference>
<dbReference type="AlphaFoldDB" id="A0A917WFF5"/>
<evidence type="ECO:0000256" key="4">
    <source>
        <dbReference type="ARBA" id="ARBA00022989"/>
    </source>
</evidence>
<dbReference type="GO" id="GO:0005886">
    <property type="term" value="C:plasma membrane"/>
    <property type="evidence" value="ECO:0007669"/>
    <property type="project" value="UniProtKB-SubCell"/>
</dbReference>
<gene>
    <name evidence="7" type="ORF">GCM10011594_21040</name>
</gene>
<evidence type="ECO:0000256" key="6">
    <source>
        <dbReference type="SAM" id="Phobius"/>
    </source>
</evidence>
<proteinExistence type="predicted"/>
<feature type="transmembrane region" description="Helical" evidence="6">
    <location>
        <begin position="325"/>
        <end position="343"/>
    </location>
</feature>
<dbReference type="CDD" id="cd06579">
    <property type="entry name" value="TM_PBP1_transp_AraH_like"/>
    <property type="match status" value="1"/>
</dbReference>
<keyword evidence="3 6" id="KW-0812">Transmembrane</keyword>
<keyword evidence="2" id="KW-1003">Cell membrane</keyword>
<evidence type="ECO:0000256" key="2">
    <source>
        <dbReference type="ARBA" id="ARBA00022475"/>
    </source>
</evidence>
<reference evidence="7" key="2">
    <citation type="submission" date="2020-09" db="EMBL/GenBank/DDBJ databases">
        <authorList>
            <person name="Sun Q."/>
            <person name="Zhou Y."/>
        </authorList>
    </citation>
    <scope>NUCLEOTIDE SEQUENCE</scope>
    <source>
        <strain evidence="7">CGMCC 4.7308</strain>
    </source>
</reference>
<feature type="transmembrane region" description="Helical" evidence="6">
    <location>
        <begin position="65"/>
        <end position="84"/>
    </location>
</feature>
<dbReference type="GO" id="GO:0022857">
    <property type="term" value="F:transmembrane transporter activity"/>
    <property type="evidence" value="ECO:0007669"/>
    <property type="project" value="InterPro"/>
</dbReference>
<organism evidence="7 8">
    <name type="scientific">Nakamurella endophytica</name>
    <dbReference type="NCBI Taxonomy" id="1748367"/>
    <lineage>
        <taxon>Bacteria</taxon>
        <taxon>Bacillati</taxon>
        <taxon>Actinomycetota</taxon>
        <taxon>Actinomycetes</taxon>
        <taxon>Nakamurellales</taxon>
        <taxon>Nakamurellaceae</taxon>
        <taxon>Nakamurella</taxon>
    </lineage>
</organism>
<feature type="transmembrane region" description="Helical" evidence="6">
    <location>
        <begin position="237"/>
        <end position="259"/>
    </location>
</feature>
<dbReference type="PANTHER" id="PTHR32196:SF72">
    <property type="entry name" value="RIBOSE IMPORT PERMEASE PROTEIN RBSC"/>
    <property type="match status" value="1"/>
</dbReference>
<accession>A0A917WFF5</accession>
<reference evidence="7" key="1">
    <citation type="journal article" date="2014" name="Int. J. Syst. Evol. Microbiol.">
        <title>Complete genome sequence of Corynebacterium casei LMG S-19264T (=DSM 44701T), isolated from a smear-ripened cheese.</title>
        <authorList>
            <consortium name="US DOE Joint Genome Institute (JGI-PGF)"/>
            <person name="Walter F."/>
            <person name="Albersmeier A."/>
            <person name="Kalinowski J."/>
            <person name="Ruckert C."/>
        </authorList>
    </citation>
    <scope>NUCLEOTIDE SEQUENCE</scope>
    <source>
        <strain evidence="7">CGMCC 4.7308</strain>
    </source>
</reference>
<name>A0A917WFF5_9ACTN</name>
<dbReference type="InterPro" id="IPR001851">
    <property type="entry name" value="ABC_transp_permease"/>
</dbReference>
<keyword evidence="8" id="KW-1185">Reference proteome</keyword>
<dbReference type="Pfam" id="PF02653">
    <property type="entry name" value="BPD_transp_2"/>
    <property type="match status" value="1"/>
</dbReference>
<evidence type="ECO:0000256" key="5">
    <source>
        <dbReference type="ARBA" id="ARBA00023136"/>
    </source>
</evidence>
<dbReference type="Proteomes" id="UP000655208">
    <property type="component" value="Unassembled WGS sequence"/>
</dbReference>
<protein>
    <submittedName>
        <fullName evidence="7">Sugar ABC transporter permease</fullName>
    </submittedName>
</protein>
<comment type="caution">
    <text evidence="7">The sequence shown here is derived from an EMBL/GenBank/DDBJ whole genome shotgun (WGS) entry which is preliminary data.</text>
</comment>
<evidence type="ECO:0000313" key="7">
    <source>
        <dbReference type="EMBL" id="GGM00778.1"/>
    </source>
</evidence>
<feature type="transmembrane region" description="Helical" evidence="6">
    <location>
        <begin position="144"/>
        <end position="165"/>
    </location>
</feature>
<comment type="subcellular location">
    <subcellularLocation>
        <location evidence="1">Cell membrane</location>
        <topology evidence="1">Multi-pass membrane protein</topology>
    </subcellularLocation>
</comment>
<dbReference type="EMBL" id="BMNA01000003">
    <property type="protein sequence ID" value="GGM00778.1"/>
    <property type="molecule type" value="Genomic_DNA"/>
</dbReference>
<evidence type="ECO:0000256" key="1">
    <source>
        <dbReference type="ARBA" id="ARBA00004651"/>
    </source>
</evidence>
<feature type="transmembrane region" description="Helical" evidence="6">
    <location>
        <begin position="265"/>
        <end position="285"/>
    </location>
</feature>
<feature type="transmembrane region" description="Helical" evidence="6">
    <location>
        <begin position="185"/>
        <end position="205"/>
    </location>
</feature>
<evidence type="ECO:0000256" key="3">
    <source>
        <dbReference type="ARBA" id="ARBA00022692"/>
    </source>
</evidence>
<evidence type="ECO:0000313" key="8">
    <source>
        <dbReference type="Proteomes" id="UP000655208"/>
    </source>
</evidence>
<keyword evidence="5 6" id="KW-0472">Membrane</keyword>
<feature type="transmembrane region" description="Helical" evidence="6">
    <location>
        <begin position="297"/>
        <end position="319"/>
    </location>
</feature>
<feature type="transmembrane region" description="Helical" evidence="6">
    <location>
        <begin position="116"/>
        <end position="137"/>
    </location>
</feature>
<feature type="transmembrane region" description="Helical" evidence="6">
    <location>
        <begin position="34"/>
        <end position="53"/>
    </location>
</feature>
<sequence>MANPVTQDHRQPAATGTAPVAHRRRFEIRSLGEVGALVVLVVVFGALNPSTFLSVGNLQKVLDQAATPLIVGVGATLVILMGCIDLSVEGVMGAAGMTFILTTLHLRGGVESPTDLGFLSFVLAVLVGAALGAVNGLIHTRLKVPSFIVTLGVWFVGLGIGIILFGTSAQPNLSDAAAQWPTRNLLGLPHSFWLAVVVAVLGVVVTRYTKLGRFAYAIGNNEDIARSNGIPVRRIKLYVFVLAGAFSGLAGILAILQLGQGTPSVGASGAAGSSTLFLTIAAVVIGGTSLAGGRGGILRTVLGVFLLTILNNGLLLAGVDPGYRSGVSGLVLILAIVAAAWPLRSRLRIVK</sequence>
<keyword evidence="4 6" id="KW-1133">Transmembrane helix</keyword>